<dbReference type="Pfam" id="PF19033">
    <property type="entry name" value="Intu_longin_3"/>
    <property type="match status" value="1"/>
</dbReference>
<reference evidence="7" key="1">
    <citation type="submission" date="2021-12" db="EMBL/GenBank/DDBJ databases">
        <authorList>
            <person name="King R."/>
        </authorList>
    </citation>
    <scope>NUCLEOTIDE SEQUENCE</scope>
</reference>
<dbReference type="AlphaFoldDB" id="A0A9P0AKY4"/>
<dbReference type="InterPro" id="IPR043989">
    <property type="entry name" value="CCZ1/INTU/HSP4_longin_3"/>
</dbReference>
<evidence type="ECO:0000259" key="4">
    <source>
        <dbReference type="Pfam" id="PF19031"/>
    </source>
</evidence>
<proteinExistence type="predicted"/>
<dbReference type="GO" id="GO:0005737">
    <property type="term" value="C:cytoplasm"/>
    <property type="evidence" value="ECO:0007669"/>
    <property type="project" value="UniProtKB-SubCell"/>
</dbReference>
<dbReference type="InterPro" id="IPR043988">
    <property type="entry name" value="CCZ1/INTU_longin_2"/>
</dbReference>
<dbReference type="GO" id="GO:0007399">
    <property type="term" value="P:nervous system development"/>
    <property type="evidence" value="ECO:0007669"/>
    <property type="project" value="TreeGrafter"/>
</dbReference>
<dbReference type="PANTHER" id="PTHR21082:SF4">
    <property type="entry name" value="PROTEIN INTURNED"/>
    <property type="match status" value="1"/>
</dbReference>
<dbReference type="KEGG" id="btab:109032122"/>
<dbReference type="InterPro" id="IPR043987">
    <property type="entry name" value="CCZ1/INTU/HSP4_longin_1"/>
</dbReference>
<dbReference type="GO" id="GO:0016192">
    <property type="term" value="P:vesicle-mediated transport"/>
    <property type="evidence" value="ECO:0007669"/>
    <property type="project" value="InterPro"/>
</dbReference>
<comment type="subcellular location">
    <subcellularLocation>
        <location evidence="1">Cytoplasm</location>
    </subcellularLocation>
</comment>
<evidence type="ECO:0000259" key="5">
    <source>
        <dbReference type="Pfam" id="PF19032"/>
    </source>
</evidence>
<dbReference type="InterPro" id="IPR039151">
    <property type="entry name" value="INTU"/>
</dbReference>
<keyword evidence="2" id="KW-0217">Developmental protein</keyword>
<dbReference type="EMBL" id="OU963868">
    <property type="protein sequence ID" value="CAH0393531.1"/>
    <property type="molecule type" value="Genomic_DNA"/>
</dbReference>
<evidence type="ECO:0000313" key="7">
    <source>
        <dbReference type="EMBL" id="CAH0393531.1"/>
    </source>
</evidence>
<feature type="domain" description="CCZ1/INTU/HSP4 first Longin" evidence="4">
    <location>
        <begin position="157"/>
        <end position="268"/>
    </location>
</feature>
<protein>
    <recommendedName>
        <fullName evidence="9">Protein inturned</fullName>
    </recommendedName>
</protein>
<feature type="domain" description="CCZ1/INTU/HPS4 third Longin" evidence="6">
    <location>
        <begin position="647"/>
        <end position="779"/>
    </location>
</feature>
<evidence type="ECO:0000313" key="8">
    <source>
        <dbReference type="Proteomes" id="UP001152759"/>
    </source>
</evidence>
<gene>
    <name evidence="7" type="ORF">BEMITA_LOCUS11921</name>
</gene>
<feature type="domain" description="CCZ1/INTU second Longin" evidence="5">
    <location>
        <begin position="367"/>
        <end position="488"/>
    </location>
</feature>
<accession>A0A9P0AKY4</accession>
<dbReference type="Pfam" id="PF19031">
    <property type="entry name" value="Intu_longin_1"/>
    <property type="match status" value="1"/>
</dbReference>
<evidence type="ECO:0000256" key="2">
    <source>
        <dbReference type="ARBA" id="ARBA00022473"/>
    </source>
</evidence>
<evidence type="ECO:0000256" key="3">
    <source>
        <dbReference type="ARBA" id="ARBA00022490"/>
    </source>
</evidence>
<keyword evidence="3" id="KW-0963">Cytoplasm</keyword>
<dbReference type="GO" id="GO:0005929">
    <property type="term" value="C:cilium"/>
    <property type="evidence" value="ECO:0007669"/>
    <property type="project" value="TreeGrafter"/>
</dbReference>
<organism evidence="7 8">
    <name type="scientific">Bemisia tabaci</name>
    <name type="common">Sweetpotato whitefly</name>
    <name type="synonym">Aleurodes tabaci</name>
    <dbReference type="NCBI Taxonomy" id="7038"/>
    <lineage>
        <taxon>Eukaryota</taxon>
        <taxon>Metazoa</taxon>
        <taxon>Ecdysozoa</taxon>
        <taxon>Arthropoda</taxon>
        <taxon>Hexapoda</taxon>
        <taxon>Insecta</taxon>
        <taxon>Pterygota</taxon>
        <taxon>Neoptera</taxon>
        <taxon>Paraneoptera</taxon>
        <taxon>Hemiptera</taxon>
        <taxon>Sternorrhyncha</taxon>
        <taxon>Aleyrodoidea</taxon>
        <taxon>Aleyrodidae</taxon>
        <taxon>Aleyrodinae</taxon>
        <taxon>Bemisia</taxon>
    </lineage>
</organism>
<evidence type="ECO:0000259" key="6">
    <source>
        <dbReference type="Pfam" id="PF19033"/>
    </source>
</evidence>
<dbReference type="GO" id="GO:0060271">
    <property type="term" value="P:cilium assembly"/>
    <property type="evidence" value="ECO:0007669"/>
    <property type="project" value="InterPro"/>
</dbReference>
<evidence type="ECO:0008006" key="9">
    <source>
        <dbReference type="Google" id="ProtNLM"/>
    </source>
</evidence>
<name>A0A9P0AKY4_BEMTA</name>
<sequence>MAGEHETLLRQQGYCSDCLSDSDWSESSLSSSCSTSSSDHSYYHGSSHHEWKNEIMPNGQVFHIRSEKLTLKTVAENTAQPTTNGRNGREKSTTEKLVRLIRRRNSRRTRKKHVTDIVADSDQSSVPKIENAEESKAINSSEEVVSTNKVNYSYSDLPYGVMYFHVKDINETNCSDQGLVYCYPRPVNENLIYNIKGALVMLYQLLSDITVSPLTSSSVIVKNNLCHIVFTPQNFELMVLFVPDSRCSRPEALAFTKDVVCFLQFSYQSLSRCFSSPQNHDTLDHLFSVIFAQLLSKSSQLSSTGEEKMSVLDLFSCSFEQFAPAAHRLPLPRDAQVQIDDALSELESNDFSEISDAHFGCQRLYTIVGTCLFYKSYLLATHLNQDDLVDVVSFCRHHNLLRTARDEVIKSMLVWREVYLKSCDRGVTKVSNNSSSYKLPNGRWFLLVVGLGHEMLAVLLESGGCTVKAPENPSPDPFYVRQALETLEHIIRTGVISLVEQSVPQQDVMHGLASKLSSKSADSLLASHSNFLSMKHSDLGSASRISAERVSLTASCGGEDTSSSITSDVGSAAPGPVLGRRALREKALSSFGDSNSHHFDSEYDLSDSDLTPSQTDLANLDSSFISKSSMNSNESSLPFRISTVDANHLFHFIQLDRAEGILLSRSNLAGTGSSQKLSFVINNFTKCVYNIQRIFENSIKFKRMNGLEVKGSVMNNSLIAIKEQGILFEYPLNDSDSEKKVMLTYWVVGRLFFLPHPREIYVCYEDTAPQNMVEIAFRIALSCVS</sequence>
<dbReference type="Proteomes" id="UP001152759">
    <property type="component" value="Chromosome 7"/>
</dbReference>
<evidence type="ECO:0000256" key="1">
    <source>
        <dbReference type="ARBA" id="ARBA00004496"/>
    </source>
</evidence>
<dbReference type="GO" id="GO:0001736">
    <property type="term" value="P:establishment of planar polarity"/>
    <property type="evidence" value="ECO:0007669"/>
    <property type="project" value="InterPro"/>
</dbReference>
<dbReference type="Pfam" id="PF19032">
    <property type="entry name" value="Intu_longin_2"/>
    <property type="match status" value="1"/>
</dbReference>
<keyword evidence="8" id="KW-1185">Reference proteome</keyword>
<dbReference type="PANTHER" id="PTHR21082">
    <property type="entry name" value="PROTEIN INTURNED"/>
    <property type="match status" value="1"/>
</dbReference>